<keyword evidence="1" id="KW-0812">Transmembrane</keyword>
<keyword evidence="1" id="KW-1133">Transmembrane helix</keyword>
<evidence type="ECO:0000256" key="1">
    <source>
        <dbReference type="SAM" id="Phobius"/>
    </source>
</evidence>
<dbReference type="InterPro" id="IPR007563">
    <property type="entry name" value="DUF554"/>
</dbReference>
<dbReference type="Proteomes" id="UP000273083">
    <property type="component" value="Unassembled WGS sequence"/>
</dbReference>
<gene>
    <name evidence="2" type="ORF">EDD66_104124</name>
</gene>
<evidence type="ECO:0008006" key="4">
    <source>
        <dbReference type="Google" id="ProtNLM"/>
    </source>
</evidence>
<dbReference type="PANTHER" id="PTHR36111:SF2">
    <property type="entry name" value="INNER MEMBRANE PROTEIN"/>
    <property type="match status" value="1"/>
</dbReference>
<feature type="transmembrane region" description="Helical" evidence="1">
    <location>
        <begin position="35"/>
        <end position="56"/>
    </location>
</feature>
<dbReference type="AlphaFoldDB" id="A0A3N1XQJ4"/>
<feature type="transmembrane region" description="Helical" evidence="1">
    <location>
        <begin position="196"/>
        <end position="217"/>
    </location>
</feature>
<organism evidence="2 3">
    <name type="scientific">Mobilisporobacter senegalensis</name>
    <dbReference type="NCBI Taxonomy" id="1329262"/>
    <lineage>
        <taxon>Bacteria</taxon>
        <taxon>Bacillati</taxon>
        <taxon>Bacillota</taxon>
        <taxon>Clostridia</taxon>
        <taxon>Lachnospirales</taxon>
        <taxon>Lachnospiraceae</taxon>
        <taxon>Mobilisporobacter</taxon>
    </lineage>
</organism>
<evidence type="ECO:0000313" key="3">
    <source>
        <dbReference type="Proteomes" id="UP000273083"/>
    </source>
</evidence>
<keyword evidence="3" id="KW-1185">Reference proteome</keyword>
<dbReference type="EMBL" id="RJVG01000004">
    <property type="protein sequence ID" value="ROR28538.1"/>
    <property type="molecule type" value="Genomic_DNA"/>
</dbReference>
<dbReference type="OrthoDB" id="9797976at2"/>
<name>A0A3N1XQJ4_9FIRM</name>
<feature type="transmembrane region" description="Helical" evidence="1">
    <location>
        <begin position="154"/>
        <end position="176"/>
    </location>
</feature>
<accession>A0A3N1XQJ4</accession>
<dbReference type="Pfam" id="PF04474">
    <property type="entry name" value="DUF554"/>
    <property type="match status" value="1"/>
</dbReference>
<proteinExistence type="predicted"/>
<feature type="transmembrane region" description="Helical" evidence="1">
    <location>
        <begin position="68"/>
        <end position="91"/>
    </location>
</feature>
<feature type="transmembrane region" description="Helical" evidence="1">
    <location>
        <begin position="6"/>
        <end position="23"/>
    </location>
</feature>
<dbReference type="RefSeq" id="WP_123609040.1">
    <property type="nucleotide sequence ID" value="NZ_RJVG01000004.1"/>
</dbReference>
<sequence length="244" mass="25681">MIGTGTIANMAAIIIGSTIGILLSNGLKQRFRDTIMYALGLAVMFIGLTGALKGMLTVTDGELQTGNTMLMIASLAIGALMGEAINIEARLERMGEFCKKSLHVKGEKGETFVEGFVSASLLVCIGAMSIVGSIQDGLTGDATMLYAKSVIDGVAVIIFASTLGIGVLFSAIPLGIYQGLLTISAKGIEPFLSDRLISNLSFIGSILIFAIGINMIFGKKIKTGNLLPAVLVPVFYEFIKTYIL</sequence>
<feature type="transmembrane region" description="Helical" evidence="1">
    <location>
        <begin position="112"/>
        <end position="134"/>
    </location>
</feature>
<comment type="caution">
    <text evidence="2">The sequence shown here is derived from an EMBL/GenBank/DDBJ whole genome shotgun (WGS) entry which is preliminary data.</text>
</comment>
<reference evidence="2 3" key="1">
    <citation type="submission" date="2018-11" db="EMBL/GenBank/DDBJ databases">
        <title>Genomic Encyclopedia of Type Strains, Phase IV (KMG-IV): sequencing the most valuable type-strain genomes for metagenomic binning, comparative biology and taxonomic classification.</title>
        <authorList>
            <person name="Goeker M."/>
        </authorList>
    </citation>
    <scope>NUCLEOTIDE SEQUENCE [LARGE SCALE GENOMIC DNA]</scope>
    <source>
        <strain evidence="2 3">DSM 26537</strain>
    </source>
</reference>
<keyword evidence="1" id="KW-0472">Membrane</keyword>
<evidence type="ECO:0000313" key="2">
    <source>
        <dbReference type="EMBL" id="ROR28538.1"/>
    </source>
</evidence>
<protein>
    <recommendedName>
        <fullName evidence="4">Membrane protein YdfK</fullName>
    </recommendedName>
</protein>
<dbReference type="PANTHER" id="PTHR36111">
    <property type="entry name" value="INNER MEMBRANE PROTEIN-RELATED"/>
    <property type="match status" value="1"/>
</dbReference>